<comment type="caution">
    <text evidence="2">The sequence shown here is derived from an EMBL/GenBank/DDBJ whole genome shotgun (WGS) entry which is preliminary data.</text>
</comment>
<feature type="transmembrane region" description="Helical" evidence="1">
    <location>
        <begin position="32"/>
        <end position="50"/>
    </location>
</feature>
<sequence>MKNQLAISGGALEGLALPFRPATDLLSLVGKVVGIILLVAGIIAFLYLLYGGIQYMTAGGDAEKATAARTTILNSVIGVVIIVIAYAVVTYVVGIF</sequence>
<evidence type="ECO:0000313" key="2">
    <source>
        <dbReference type="EMBL" id="PIP21802.1"/>
    </source>
</evidence>
<dbReference type="Pfam" id="PF18895">
    <property type="entry name" value="T4SS_pilin"/>
    <property type="match status" value="1"/>
</dbReference>
<reference evidence="2 3" key="1">
    <citation type="submission" date="2017-09" db="EMBL/GenBank/DDBJ databases">
        <title>Depth-based differentiation of microbial function through sediment-hosted aquifers and enrichment of novel symbionts in the deep terrestrial subsurface.</title>
        <authorList>
            <person name="Probst A.J."/>
            <person name="Ladd B."/>
            <person name="Jarett J.K."/>
            <person name="Geller-Mcgrath D.E."/>
            <person name="Sieber C.M."/>
            <person name="Emerson J.B."/>
            <person name="Anantharaman K."/>
            <person name="Thomas B.C."/>
            <person name="Malmstrom R."/>
            <person name="Stieglmeier M."/>
            <person name="Klingl A."/>
            <person name="Woyke T."/>
            <person name="Ryan C.M."/>
            <person name="Banfield J.F."/>
        </authorList>
    </citation>
    <scope>NUCLEOTIDE SEQUENCE [LARGE SCALE GENOMIC DNA]</scope>
    <source>
        <strain evidence="2">CG23_combo_of_CG06-09_8_20_14_all_40_13</strain>
    </source>
</reference>
<dbReference type="EMBL" id="PCRM01000017">
    <property type="protein sequence ID" value="PIP21802.1"/>
    <property type="molecule type" value="Genomic_DNA"/>
</dbReference>
<accession>A0A2G9YRI5</accession>
<name>A0A2G9YRI5_9BACT</name>
<dbReference type="Proteomes" id="UP000231567">
    <property type="component" value="Unassembled WGS sequence"/>
</dbReference>
<dbReference type="InterPro" id="IPR043993">
    <property type="entry name" value="T4SS_pilin"/>
</dbReference>
<evidence type="ECO:0000313" key="3">
    <source>
        <dbReference type="Proteomes" id="UP000231567"/>
    </source>
</evidence>
<protein>
    <submittedName>
        <fullName evidence="2">Uncharacterized protein</fullName>
    </submittedName>
</protein>
<keyword evidence="1" id="KW-1133">Transmembrane helix</keyword>
<feature type="transmembrane region" description="Helical" evidence="1">
    <location>
        <begin position="71"/>
        <end position="93"/>
    </location>
</feature>
<feature type="non-terminal residue" evidence="2">
    <location>
        <position position="96"/>
    </location>
</feature>
<dbReference type="AlphaFoldDB" id="A0A2G9YRI5"/>
<gene>
    <name evidence="2" type="ORF">COX39_01165</name>
</gene>
<keyword evidence="1" id="KW-0472">Membrane</keyword>
<proteinExistence type="predicted"/>
<evidence type="ECO:0000256" key="1">
    <source>
        <dbReference type="SAM" id="Phobius"/>
    </source>
</evidence>
<organism evidence="2 3">
    <name type="scientific">Candidatus Nealsonbacteria bacterium CG23_combo_of_CG06-09_8_20_14_all_40_13</name>
    <dbReference type="NCBI Taxonomy" id="1974724"/>
    <lineage>
        <taxon>Bacteria</taxon>
        <taxon>Candidatus Nealsoniibacteriota</taxon>
    </lineage>
</organism>
<keyword evidence="1" id="KW-0812">Transmembrane</keyword>